<dbReference type="Proteomes" id="UP000706039">
    <property type="component" value="Unassembled WGS sequence"/>
</dbReference>
<dbReference type="EMBL" id="JAINVV010000004">
    <property type="protein sequence ID" value="MBY8822231.1"/>
    <property type="molecule type" value="Genomic_DNA"/>
</dbReference>
<organism evidence="1 2">
    <name type="scientific">Sphingomonas colocasiae</name>
    <dbReference type="NCBI Taxonomy" id="1848973"/>
    <lineage>
        <taxon>Bacteria</taxon>
        <taxon>Pseudomonadati</taxon>
        <taxon>Pseudomonadota</taxon>
        <taxon>Alphaproteobacteria</taxon>
        <taxon>Sphingomonadales</taxon>
        <taxon>Sphingomonadaceae</taxon>
        <taxon>Sphingomonas</taxon>
    </lineage>
</organism>
<proteinExistence type="predicted"/>
<comment type="caution">
    <text evidence="1">The sequence shown here is derived from an EMBL/GenBank/DDBJ whole genome shotgun (WGS) entry which is preliminary data.</text>
</comment>
<dbReference type="RefSeq" id="WP_222989331.1">
    <property type="nucleotide sequence ID" value="NZ_JAINVV010000004.1"/>
</dbReference>
<sequence length="155" mass="17824">MAAKPDDWKRLPFGETAPIPYQASFNDAEYQKITQGLLPQAMEDKWFAYFDNSSLYFHRSWTGQAVYLVAFKFSGGCYIVTEAVCAVEILERSDAAYQSELLDFLIQNFLLGHVRPFPLPAGLNEQVPGIYQHAISGTEYRETAVARKPWWKFWQ</sequence>
<evidence type="ECO:0000313" key="2">
    <source>
        <dbReference type="Proteomes" id="UP000706039"/>
    </source>
</evidence>
<keyword evidence="2" id="KW-1185">Reference proteome</keyword>
<gene>
    <name evidence="1" type="ORF">K7G82_08015</name>
</gene>
<protein>
    <recommendedName>
        <fullName evidence="3">DUF1851 domain-containing protein</fullName>
    </recommendedName>
</protein>
<evidence type="ECO:0000313" key="1">
    <source>
        <dbReference type="EMBL" id="MBY8822231.1"/>
    </source>
</evidence>
<name>A0ABS7PLS6_9SPHN</name>
<accession>A0ABS7PLS6</accession>
<reference evidence="1 2" key="1">
    <citation type="submission" date="2021-08" db="EMBL/GenBank/DDBJ databases">
        <authorList>
            <person name="Tuo L."/>
        </authorList>
    </citation>
    <scope>NUCLEOTIDE SEQUENCE [LARGE SCALE GENOMIC DNA]</scope>
    <source>
        <strain evidence="1 2">JCM 31229</strain>
    </source>
</reference>
<evidence type="ECO:0008006" key="3">
    <source>
        <dbReference type="Google" id="ProtNLM"/>
    </source>
</evidence>